<dbReference type="Pfam" id="PF00892">
    <property type="entry name" value="EamA"/>
    <property type="match status" value="2"/>
</dbReference>
<feature type="transmembrane region" description="Helical" evidence="1">
    <location>
        <begin position="26"/>
        <end position="51"/>
    </location>
</feature>
<protein>
    <submittedName>
        <fullName evidence="3">Putative membrane spanning protein</fullName>
    </submittedName>
</protein>
<dbReference type="Proteomes" id="UP000009881">
    <property type="component" value="Unassembled WGS sequence"/>
</dbReference>
<dbReference type="RefSeq" id="WP_009541789.1">
    <property type="nucleotide sequence ID" value="NZ_ANHY01000017.1"/>
</dbReference>
<keyword evidence="1" id="KW-0812">Transmembrane</keyword>
<feature type="transmembrane region" description="Helical" evidence="1">
    <location>
        <begin position="161"/>
        <end position="180"/>
    </location>
</feature>
<evidence type="ECO:0000313" key="4">
    <source>
        <dbReference type="Proteomes" id="UP000009881"/>
    </source>
</evidence>
<reference evidence="3 4" key="1">
    <citation type="journal article" date="2013" name="Genome Announc.">
        <title>Draft Genome Sequence of an Alphaproteobacterium, Caenispirillum salinarum AK4(T), Isolated from a Solar Saltern.</title>
        <authorList>
            <person name="Khatri I."/>
            <person name="Singh A."/>
            <person name="Korpole S."/>
            <person name="Pinnaka A.K."/>
            <person name="Subramanian S."/>
        </authorList>
    </citation>
    <scope>NUCLEOTIDE SEQUENCE [LARGE SCALE GENOMIC DNA]</scope>
    <source>
        <strain evidence="3 4">AK4</strain>
    </source>
</reference>
<feature type="transmembrane region" description="Helical" evidence="1">
    <location>
        <begin position="58"/>
        <end position="80"/>
    </location>
</feature>
<keyword evidence="1" id="KW-1133">Transmembrane helix</keyword>
<feature type="transmembrane region" description="Helical" evidence="1">
    <location>
        <begin position="86"/>
        <end position="109"/>
    </location>
</feature>
<proteinExistence type="predicted"/>
<dbReference type="PANTHER" id="PTHR22911:SF137">
    <property type="entry name" value="SOLUTE CARRIER FAMILY 35 MEMBER G2-RELATED"/>
    <property type="match status" value="1"/>
</dbReference>
<evidence type="ECO:0000313" key="3">
    <source>
        <dbReference type="EMBL" id="EKV28132.1"/>
    </source>
</evidence>
<feature type="transmembrane region" description="Helical" evidence="1">
    <location>
        <begin position="116"/>
        <end position="135"/>
    </location>
</feature>
<dbReference type="OrthoDB" id="8439780at2"/>
<name>K9GSL8_9PROT</name>
<feature type="transmembrane region" description="Helical" evidence="1">
    <location>
        <begin position="279"/>
        <end position="298"/>
    </location>
</feature>
<keyword evidence="1" id="KW-0472">Membrane</keyword>
<feature type="domain" description="EamA" evidence="2">
    <location>
        <begin position="2"/>
        <end position="133"/>
    </location>
</feature>
<dbReference type="STRING" id="1238182.C882_1133"/>
<dbReference type="InterPro" id="IPR000620">
    <property type="entry name" value="EamA_dom"/>
</dbReference>
<evidence type="ECO:0000259" key="2">
    <source>
        <dbReference type="Pfam" id="PF00892"/>
    </source>
</evidence>
<dbReference type="PANTHER" id="PTHR22911">
    <property type="entry name" value="ACYL-MALONYL CONDENSING ENZYME-RELATED"/>
    <property type="match status" value="1"/>
</dbReference>
<evidence type="ECO:0000256" key="1">
    <source>
        <dbReference type="SAM" id="Phobius"/>
    </source>
</evidence>
<feature type="transmembrane region" description="Helical" evidence="1">
    <location>
        <begin position="236"/>
        <end position="267"/>
    </location>
</feature>
<dbReference type="AlphaFoldDB" id="K9GSL8"/>
<dbReference type="GO" id="GO:0016020">
    <property type="term" value="C:membrane"/>
    <property type="evidence" value="ECO:0007669"/>
    <property type="project" value="InterPro"/>
</dbReference>
<accession>K9GSL8</accession>
<dbReference type="InterPro" id="IPR037185">
    <property type="entry name" value="EmrE-like"/>
</dbReference>
<sequence length="300" mass="30327">MAALLGLLTALSWGTADFSARFTSRALGAMMSALGASAVSMTLMTGAWLWIGAPMTGGWLVIVLSAASGLATAAALTLLYQGLRLGTVALAVTLASTYPVWALVIGVVFQGVRPDGLAWAAMALTLFGVWVVSAVDPHGNADEGPEEVQDDAEPAAPRRGSLILIGLASGLCFALALKFAQPAVDGLGQITALWVARIASTVVLLALLVLSGRGIANPGRWTPVLILQGALDAAGYLALLSVTSGVAAEVATVVSSAVGVVTILLAHVILREPIGRTQWGGIALTFIGVAALSALGGASH</sequence>
<comment type="caution">
    <text evidence="3">The sequence shown here is derived from an EMBL/GenBank/DDBJ whole genome shotgun (WGS) entry which is preliminary data.</text>
</comment>
<keyword evidence="4" id="KW-1185">Reference proteome</keyword>
<dbReference type="SUPFAM" id="SSF103481">
    <property type="entry name" value="Multidrug resistance efflux transporter EmrE"/>
    <property type="match status" value="2"/>
</dbReference>
<dbReference type="eggNOG" id="COG0697">
    <property type="taxonomic scope" value="Bacteria"/>
</dbReference>
<feature type="domain" description="EamA" evidence="2">
    <location>
        <begin position="163"/>
        <end position="293"/>
    </location>
</feature>
<organism evidence="3 4">
    <name type="scientific">Caenispirillum salinarum AK4</name>
    <dbReference type="NCBI Taxonomy" id="1238182"/>
    <lineage>
        <taxon>Bacteria</taxon>
        <taxon>Pseudomonadati</taxon>
        <taxon>Pseudomonadota</taxon>
        <taxon>Alphaproteobacteria</taxon>
        <taxon>Rhodospirillales</taxon>
        <taxon>Novispirillaceae</taxon>
        <taxon>Caenispirillum</taxon>
    </lineage>
</organism>
<feature type="transmembrane region" description="Helical" evidence="1">
    <location>
        <begin position="192"/>
        <end position="216"/>
    </location>
</feature>
<gene>
    <name evidence="3" type="ORF">C882_1133</name>
</gene>
<dbReference type="EMBL" id="ANHY01000017">
    <property type="protein sequence ID" value="EKV28132.1"/>
    <property type="molecule type" value="Genomic_DNA"/>
</dbReference>